<sequence>MAYNKKNLYKRIIEIQDITIHEKYQKGLTQKEIYWNIIYPKFKICERTFSSYLGTPAKQELKKMSQAEQSHNQLTLFNI</sequence>
<dbReference type="EMBL" id="MTCZ01000290">
    <property type="protein sequence ID" value="OWP82693.1"/>
    <property type="molecule type" value="Genomic_DNA"/>
</dbReference>
<organism evidence="1 2">
    <name type="scientific">Flavobacterium davisii</name>
    <dbReference type="NCBI Taxonomy" id="2906077"/>
    <lineage>
        <taxon>Bacteria</taxon>
        <taxon>Pseudomonadati</taxon>
        <taxon>Bacteroidota</taxon>
        <taxon>Flavobacteriia</taxon>
        <taxon>Flavobacteriales</taxon>
        <taxon>Flavobacteriaceae</taxon>
        <taxon>Flavobacterium</taxon>
    </lineage>
</organism>
<dbReference type="RefSeq" id="WP_088395002.1">
    <property type="nucleotide sequence ID" value="NZ_CP067378.1"/>
</dbReference>
<name>A0A246GF10_9FLAO</name>
<accession>A0A246GF10</accession>
<dbReference type="AlphaFoldDB" id="A0A246GF10"/>
<proteinExistence type="predicted"/>
<gene>
    <name evidence="1" type="ORF">BWK59_14480</name>
</gene>
<protein>
    <submittedName>
        <fullName evidence="1">Uncharacterized protein</fullName>
    </submittedName>
</protein>
<evidence type="ECO:0000313" key="1">
    <source>
        <dbReference type="EMBL" id="OWP82693.1"/>
    </source>
</evidence>
<comment type="caution">
    <text evidence="1">The sequence shown here is derived from an EMBL/GenBank/DDBJ whole genome shotgun (WGS) entry which is preliminary data.</text>
</comment>
<evidence type="ECO:0000313" key="2">
    <source>
        <dbReference type="Proteomes" id="UP000197768"/>
    </source>
</evidence>
<reference evidence="1 2" key="1">
    <citation type="journal article" date="2017" name="Infect. Genet. Evol.">
        <title>Comparative genome analysis of fish pathogen Flavobacterium columnare reveals extensive sequence diversity within the species.</title>
        <authorList>
            <person name="Kayansamruaj P."/>
            <person name="Dong H.T."/>
            <person name="Hirono I."/>
            <person name="Kondo H."/>
            <person name="Senapin S."/>
            <person name="Rodkhum C."/>
        </authorList>
    </citation>
    <scope>NUCLEOTIDE SEQUENCE [LARGE SCALE GENOMIC DNA]</scope>
    <source>
        <strain evidence="1 2">1215</strain>
    </source>
</reference>
<dbReference type="Proteomes" id="UP000197768">
    <property type="component" value="Unassembled WGS sequence"/>
</dbReference>